<accession>A0A4Q5HL75</accession>
<evidence type="ECO:0000313" key="3">
    <source>
        <dbReference type="Proteomes" id="UP000441162"/>
    </source>
</evidence>
<organism evidence="1 4">
    <name type="scientific">Phocaeicola dorei</name>
    <dbReference type="NCBI Taxonomy" id="357276"/>
    <lineage>
        <taxon>Bacteria</taxon>
        <taxon>Pseudomonadati</taxon>
        <taxon>Bacteroidota</taxon>
        <taxon>Bacteroidia</taxon>
        <taxon>Bacteroidales</taxon>
        <taxon>Bacteroidaceae</taxon>
        <taxon>Phocaeicola</taxon>
    </lineage>
</organism>
<evidence type="ECO:0000313" key="2">
    <source>
        <dbReference type="EMBL" id="KAA5401830.1"/>
    </source>
</evidence>
<dbReference type="EMBL" id="VVYY01000027">
    <property type="protein sequence ID" value="KAA5393069.1"/>
    <property type="molecule type" value="Genomic_DNA"/>
</dbReference>
<evidence type="ECO:0000313" key="4">
    <source>
        <dbReference type="Proteomes" id="UP000481616"/>
    </source>
</evidence>
<proteinExistence type="predicted"/>
<dbReference type="Proteomes" id="UP000481616">
    <property type="component" value="Unassembled WGS sequence"/>
</dbReference>
<dbReference type="Proteomes" id="UP000441162">
    <property type="component" value="Unassembled WGS sequence"/>
</dbReference>
<sequence>MIIQYLQNAGSSGAKRDAIFEYLKEVLPQNKTQEQQERMIGNILSEMKEIGLIHPEDRTWFLGS</sequence>
<dbReference type="EMBL" id="VVZA01000028">
    <property type="protein sequence ID" value="KAA5401830.1"/>
    <property type="molecule type" value="Genomic_DNA"/>
</dbReference>
<reference evidence="3 4" key="1">
    <citation type="journal article" date="2019" name="Nat. Med.">
        <title>A library of human gut bacterial isolates paired with longitudinal multiomics data enables mechanistic microbiome research.</title>
        <authorList>
            <person name="Poyet M."/>
            <person name="Groussin M."/>
            <person name="Gibbons S.M."/>
            <person name="Avila-Pacheco J."/>
            <person name="Jiang X."/>
            <person name="Kearney S.M."/>
            <person name="Perrotta A.R."/>
            <person name="Berdy B."/>
            <person name="Zhao S."/>
            <person name="Lieberman T.D."/>
            <person name="Swanson P.K."/>
            <person name="Smith M."/>
            <person name="Roesemann S."/>
            <person name="Alexander J.E."/>
            <person name="Rich S.A."/>
            <person name="Livny J."/>
            <person name="Vlamakis H."/>
            <person name="Clish C."/>
            <person name="Bullock K."/>
            <person name="Deik A."/>
            <person name="Scott J."/>
            <person name="Pierce K.A."/>
            <person name="Xavier R.J."/>
            <person name="Alm E.J."/>
        </authorList>
    </citation>
    <scope>NUCLEOTIDE SEQUENCE [LARGE SCALE GENOMIC DNA]</scope>
    <source>
        <strain evidence="1 4">BIOML-A1</strain>
        <strain evidence="2 3">BIOML-A4</strain>
    </source>
</reference>
<dbReference type="AlphaFoldDB" id="A0A4Q5HL75"/>
<name>A0A4Q5HL75_9BACT</name>
<evidence type="ECO:0000313" key="1">
    <source>
        <dbReference type="EMBL" id="KAA5393069.1"/>
    </source>
</evidence>
<gene>
    <name evidence="2" type="ORF">F2Y51_20495</name>
    <name evidence="1" type="ORF">F2Y58_20765</name>
</gene>
<dbReference type="RefSeq" id="WP_117475676.1">
    <property type="nucleotide sequence ID" value="NZ_CP046424.1"/>
</dbReference>
<comment type="caution">
    <text evidence="1">The sequence shown here is derived from an EMBL/GenBank/DDBJ whole genome shotgun (WGS) entry which is preliminary data.</text>
</comment>
<protein>
    <submittedName>
        <fullName evidence="1">Uncharacterized protein</fullName>
    </submittedName>
</protein>